<keyword evidence="4" id="KW-1133">Transmembrane helix</keyword>
<evidence type="ECO:0000256" key="3">
    <source>
        <dbReference type="ARBA" id="ARBA00022692"/>
    </source>
</evidence>
<evidence type="ECO:0000313" key="12">
    <source>
        <dbReference type="Proteomes" id="UP000320475"/>
    </source>
</evidence>
<dbReference type="PROSITE" id="PS00888">
    <property type="entry name" value="CNMP_BINDING_1"/>
    <property type="match status" value="1"/>
</dbReference>
<evidence type="ECO:0000256" key="9">
    <source>
        <dbReference type="SAM" id="Coils"/>
    </source>
</evidence>
<comment type="caution">
    <text evidence="11">The sequence shown here is derived from an EMBL/GenBank/DDBJ whole genome shotgun (WGS) entry which is preliminary data.</text>
</comment>
<feature type="domain" description="Cyclic nucleotide-binding" evidence="10">
    <location>
        <begin position="168"/>
        <end position="287"/>
    </location>
</feature>
<dbReference type="SMART" id="SM00100">
    <property type="entry name" value="cNMP"/>
    <property type="match status" value="3"/>
</dbReference>
<reference evidence="11 12" key="1">
    <citation type="journal article" date="2019" name="Sci. Rep.">
        <title>Comparative genomics of chytrid fungi reveal insights into the obligate biotrophic and pathogenic lifestyle of Synchytrium endobioticum.</title>
        <authorList>
            <person name="van de Vossenberg B.T.L.H."/>
            <person name="Warris S."/>
            <person name="Nguyen H.D.T."/>
            <person name="van Gent-Pelzer M.P.E."/>
            <person name="Joly D.L."/>
            <person name="van de Geest H.C."/>
            <person name="Bonants P.J.M."/>
            <person name="Smith D.S."/>
            <person name="Levesque C.A."/>
            <person name="van der Lee T.A.J."/>
        </authorList>
    </citation>
    <scope>NUCLEOTIDE SEQUENCE [LARGE SCALE GENOMIC DNA]</scope>
    <source>
        <strain evidence="11 12">LEV6574</strain>
    </source>
</reference>
<dbReference type="AlphaFoldDB" id="A0A507CNB3"/>
<evidence type="ECO:0000256" key="5">
    <source>
        <dbReference type="ARBA" id="ARBA00023065"/>
    </source>
</evidence>
<dbReference type="InterPro" id="IPR050866">
    <property type="entry name" value="CNG_cation_channel"/>
</dbReference>
<keyword evidence="5" id="KW-0406">Ion transport</keyword>
<protein>
    <recommendedName>
        <fullName evidence="10">Cyclic nucleotide-binding domain-containing protein</fullName>
    </recommendedName>
</protein>
<keyword evidence="3" id="KW-0812">Transmembrane</keyword>
<name>A0A507CNB3_9FUNG</name>
<dbReference type="SUPFAM" id="SSF51206">
    <property type="entry name" value="cAMP-binding domain-like"/>
    <property type="match status" value="3"/>
</dbReference>
<dbReference type="Proteomes" id="UP000320475">
    <property type="component" value="Unassembled WGS sequence"/>
</dbReference>
<organism evidence="11 12">
    <name type="scientific">Synchytrium endobioticum</name>
    <dbReference type="NCBI Taxonomy" id="286115"/>
    <lineage>
        <taxon>Eukaryota</taxon>
        <taxon>Fungi</taxon>
        <taxon>Fungi incertae sedis</taxon>
        <taxon>Chytridiomycota</taxon>
        <taxon>Chytridiomycota incertae sedis</taxon>
        <taxon>Chytridiomycetes</taxon>
        <taxon>Synchytriales</taxon>
        <taxon>Synchytriaceae</taxon>
        <taxon>Synchytrium</taxon>
    </lineage>
</organism>
<dbReference type="PROSITE" id="PS50042">
    <property type="entry name" value="CNMP_BINDING_3"/>
    <property type="match status" value="3"/>
</dbReference>
<keyword evidence="8" id="KW-0407">Ion channel</keyword>
<dbReference type="InterPro" id="IPR018488">
    <property type="entry name" value="cNMP-bd_CS"/>
</dbReference>
<evidence type="ECO:0000256" key="4">
    <source>
        <dbReference type="ARBA" id="ARBA00022989"/>
    </source>
</evidence>
<dbReference type="OrthoDB" id="421226at2759"/>
<dbReference type="CDD" id="cd00038">
    <property type="entry name" value="CAP_ED"/>
    <property type="match status" value="3"/>
</dbReference>
<dbReference type="EMBL" id="QEAM01000376">
    <property type="protein sequence ID" value="TPX40628.1"/>
    <property type="molecule type" value="Genomic_DNA"/>
</dbReference>
<dbReference type="InterPro" id="IPR000595">
    <property type="entry name" value="cNMP-bd_dom"/>
</dbReference>
<dbReference type="InterPro" id="IPR018490">
    <property type="entry name" value="cNMP-bd_dom_sf"/>
</dbReference>
<evidence type="ECO:0000256" key="8">
    <source>
        <dbReference type="ARBA" id="ARBA00023303"/>
    </source>
</evidence>
<keyword evidence="9" id="KW-0175">Coiled coil</keyword>
<dbReference type="GO" id="GO:0005221">
    <property type="term" value="F:intracellularly cyclic nucleotide-activated monoatomic cation channel activity"/>
    <property type="evidence" value="ECO:0007669"/>
    <property type="project" value="InterPro"/>
</dbReference>
<dbReference type="PANTHER" id="PTHR45638:SF11">
    <property type="entry name" value="CYCLIC NUCLEOTIDE-GATED CATION CHANNEL SUBUNIT A"/>
    <property type="match status" value="1"/>
</dbReference>
<keyword evidence="2" id="KW-0813">Transport</keyword>
<dbReference type="GO" id="GO:0016020">
    <property type="term" value="C:membrane"/>
    <property type="evidence" value="ECO:0007669"/>
    <property type="project" value="UniProtKB-SubCell"/>
</dbReference>
<evidence type="ECO:0000313" key="11">
    <source>
        <dbReference type="EMBL" id="TPX40628.1"/>
    </source>
</evidence>
<keyword evidence="6" id="KW-0472">Membrane</keyword>
<feature type="domain" description="Cyclic nucleotide-binding" evidence="10">
    <location>
        <begin position="464"/>
        <end position="581"/>
    </location>
</feature>
<evidence type="ECO:0000256" key="2">
    <source>
        <dbReference type="ARBA" id="ARBA00022448"/>
    </source>
</evidence>
<evidence type="ECO:0000256" key="7">
    <source>
        <dbReference type="ARBA" id="ARBA00023286"/>
    </source>
</evidence>
<comment type="subcellular location">
    <subcellularLocation>
        <location evidence="1">Membrane</location>
        <topology evidence="1">Multi-pass membrane protein</topology>
    </subcellularLocation>
</comment>
<proteinExistence type="predicted"/>
<feature type="domain" description="Cyclic nucleotide-binding" evidence="10">
    <location>
        <begin position="321"/>
        <end position="422"/>
    </location>
</feature>
<evidence type="ECO:0000256" key="6">
    <source>
        <dbReference type="ARBA" id="ARBA00023136"/>
    </source>
</evidence>
<dbReference type="PANTHER" id="PTHR45638">
    <property type="entry name" value="CYCLIC NUCLEOTIDE-GATED CATION CHANNEL SUBUNIT A"/>
    <property type="match status" value="1"/>
</dbReference>
<dbReference type="GO" id="GO:0044877">
    <property type="term" value="F:protein-containing complex binding"/>
    <property type="evidence" value="ECO:0007669"/>
    <property type="project" value="TreeGrafter"/>
</dbReference>
<gene>
    <name evidence="11" type="ORF">SeLEV6574_g06523</name>
</gene>
<evidence type="ECO:0000256" key="1">
    <source>
        <dbReference type="ARBA" id="ARBA00004141"/>
    </source>
</evidence>
<dbReference type="Pfam" id="PF00027">
    <property type="entry name" value="cNMP_binding"/>
    <property type="match status" value="3"/>
</dbReference>
<dbReference type="InterPro" id="IPR014710">
    <property type="entry name" value="RmlC-like_jellyroll"/>
</dbReference>
<accession>A0A507CNB3</accession>
<dbReference type="VEuPathDB" id="FungiDB:SeMB42_g06385"/>
<keyword evidence="7" id="KW-1071">Ligand-gated ion channel</keyword>
<evidence type="ECO:0000259" key="10">
    <source>
        <dbReference type="PROSITE" id="PS50042"/>
    </source>
</evidence>
<feature type="coiled-coil region" evidence="9">
    <location>
        <begin position="6"/>
        <end position="33"/>
    </location>
</feature>
<dbReference type="PROSITE" id="PS00889">
    <property type="entry name" value="CNMP_BINDING_2"/>
    <property type="match status" value="3"/>
</dbReference>
<dbReference type="Gene3D" id="2.60.120.10">
    <property type="entry name" value="Jelly Rolls"/>
    <property type="match status" value="3"/>
</dbReference>
<sequence length="592" mass="64540">MDAEAYAQLQNENEALARTIKLLESRLAKNEDLRSTLVSVMVQNEENTTKLRDFASQLLSILQQAEASNVVLATKLKAVSAAPLFPTLLPIPQVNNPLPKVPRQASFNGADNRANSGTIRELSASPAGSCILGDSVATITSTTSSTAKIPSVVNGPRNILPLLDSCALLADLSPECKDRVMYGAYELHRRAGEFILQAGDSSFEMYFILDGQVDVINADDENMSILSTLASGSFFGEIGMLFGTSRTASVQAKTDCTLVVVTKQKLDDALARFPDMRARVSVLTAKKAEWWNAQKYIPSLPRFGAEFVGDISRQDVRKLHLFRNADEAIVDRLAMTMQPQIYAPHTTIIAHGTPADCMFFIVRGTVQVLAPSGTVTSEMTSGQFFGEIGVLLSTTRTATIRAAAAGGDVLLFRLGKLSVHTICDDCAPLRAELERVAAARARLVDTVDVVALEANVQNLQMLDIFKECRPAVLQDLALGMTFAEWEPAAYIIRAGDAANGMYFLATGQIEVYSEFNQLIDTAAGPQASFGEVAILEDVPRTASVKAKTKCCTYELKREHVRRAMEMDPTIKERIQESARDRLQAYLMRSVLA</sequence>